<gene>
    <name evidence="1" type="ORF">C0Q70_20985</name>
</gene>
<evidence type="ECO:0000313" key="2">
    <source>
        <dbReference type="Proteomes" id="UP000245119"/>
    </source>
</evidence>
<protein>
    <submittedName>
        <fullName evidence="1">Uncharacterized protein</fullName>
    </submittedName>
</protein>
<dbReference type="PANTHER" id="PTHR15600">
    <property type="entry name" value="SACSIN"/>
    <property type="match status" value="1"/>
</dbReference>
<organism evidence="1 2">
    <name type="scientific">Pomacea canaliculata</name>
    <name type="common">Golden apple snail</name>
    <dbReference type="NCBI Taxonomy" id="400727"/>
    <lineage>
        <taxon>Eukaryota</taxon>
        <taxon>Metazoa</taxon>
        <taxon>Spiralia</taxon>
        <taxon>Lophotrochozoa</taxon>
        <taxon>Mollusca</taxon>
        <taxon>Gastropoda</taxon>
        <taxon>Caenogastropoda</taxon>
        <taxon>Architaenioglossa</taxon>
        <taxon>Ampullarioidea</taxon>
        <taxon>Ampullariidae</taxon>
        <taxon>Pomacea</taxon>
    </lineage>
</organism>
<reference evidence="1 2" key="1">
    <citation type="submission" date="2018-04" db="EMBL/GenBank/DDBJ databases">
        <title>The genome of golden apple snail Pomacea canaliculata provides insight into stress tolerance and invasive adaptation.</title>
        <authorList>
            <person name="Liu C."/>
            <person name="Liu B."/>
            <person name="Ren Y."/>
            <person name="Zhang Y."/>
            <person name="Wang H."/>
            <person name="Li S."/>
            <person name="Jiang F."/>
            <person name="Yin L."/>
            <person name="Zhang G."/>
            <person name="Qian W."/>
            <person name="Fan W."/>
        </authorList>
    </citation>
    <scope>NUCLEOTIDE SEQUENCE [LARGE SCALE GENOMIC DNA]</scope>
    <source>
        <strain evidence="1">SZHN2017</strain>
        <tissue evidence="1">Muscle</tissue>
    </source>
</reference>
<dbReference type="EMBL" id="PZQS01000014">
    <property type="protein sequence ID" value="PVD18436.1"/>
    <property type="molecule type" value="Genomic_DNA"/>
</dbReference>
<dbReference type="OrthoDB" id="1262810at2759"/>
<dbReference type="AlphaFoldDB" id="A0A2T7NB87"/>
<dbReference type="GO" id="GO:0030544">
    <property type="term" value="F:Hsp70 protein binding"/>
    <property type="evidence" value="ECO:0007669"/>
    <property type="project" value="TreeGrafter"/>
</dbReference>
<proteinExistence type="predicted"/>
<accession>A0A2T7NB87</accession>
<keyword evidence="2" id="KW-1185">Reference proteome</keyword>
<evidence type="ECO:0000313" key="1">
    <source>
        <dbReference type="EMBL" id="PVD18436.1"/>
    </source>
</evidence>
<name>A0A2T7NB87_POMCA</name>
<comment type="caution">
    <text evidence="1">The sequence shown here is derived from an EMBL/GenBank/DDBJ whole genome shotgun (WGS) entry which is preliminary data.</text>
</comment>
<dbReference type="Proteomes" id="UP000245119">
    <property type="component" value="Linkage Group LG14"/>
</dbReference>
<dbReference type="STRING" id="400727.A0A2T7NB87"/>
<dbReference type="PANTHER" id="PTHR15600:SF42">
    <property type="entry name" value="SACSIN"/>
    <property type="match status" value="1"/>
</dbReference>
<sequence length="592" mass="67545">MEPVSDSLVTCLTKLDITVLSHLPDDVIRHPKVLGQLVQWPSPQGILTVLSHISENQSMQSAAVLSFNQASTDEDRASLIKLLDDCRDIVLNINLQKLLQQLNLFSCLPDHTVTSISCVNAVAPDHLPPVPVPRRMLLCQESRDRRVALQLGGQIESLQDISREILLKMHPDREEYLLEQKQQFMRFFMDELLSDRSLCQLARSIKFLTTSSNQLKAVEDLYNPCHKLLKEVLADDSFPQGEDDFIDMLQKLGLKDENQVTSEEFLQIAESLNASNDHPDSIRRAQSLWTLLTSQISRLDSRTLHELSQFRCLPALHAKSMPDSYPCDLPAAFPEAVLVSPQDVYPYQYLALVGSVAPVADERLSSHELIQKLFKQEVPVETVLKHLANITKFYNTHNSFKFRAQLNSVYSYFDKNKENEILVKALSESPCLLVENEAVFLKPASFWIEDNIDDVVLRPYRYRMSQEMTMWQTLFVACGTRIRQDSGLLLEVLSEIQAKHLRKSSQREINRDLKLVVQILETLKDYPPEERRDIILPIAHRERQVLRFRPAVECTVGDIKWLMEAESQCSGDEEVVFVHPKVPVGTALALVL</sequence>
<dbReference type="InterPro" id="IPR052972">
    <property type="entry name" value="Sacsin_chaperone_reg"/>
</dbReference>